<dbReference type="Proteomes" id="UP000297245">
    <property type="component" value="Unassembled WGS sequence"/>
</dbReference>
<proteinExistence type="predicted"/>
<name>A0A4S8LIY7_DENBC</name>
<evidence type="ECO:0000313" key="1">
    <source>
        <dbReference type="EMBL" id="THU89112.1"/>
    </source>
</evidence>
<keyword evidence="2" id="KW-1185">Reference proteome</keyword>
<reference evidence="1 2" key="1">
    <citation type="journal article" date="2019" name="Nat. Ecol. Evol.">
        <title>Megaphylogeny resolves global patterns of mushroom evolution.</title>
        <authorList>
            <person name="Varga T."/>
            <person name="Krizsan K."/>
            <person name="Foldi C."/>
            <person name="Dima B."/>
            <person name="Sanchez-Garcia M."/>
            <person name="Sanchez-Ramirez S."/>
            <person name="Szollosi G.J."/>
            <person name="Szarkandi J.G."/>
            <person name="Papp V."/>
            <person name="Albert L."/>
            <person name="Andreopoulos W."/>
            <person name="Angelini C."/>
            <person name="Antonin V."/>
            <person name="Barry K.W."/>
            <person name="Bougher N.L."/>
            <person name="Buchanan P."/>
            <person name="Buyck B."/>
            <person name="Bense V."/>
            <person name="Catcheside P."/>
            <person name="Chovatia M."/>
            <person name="Cooper J."/>
            <person name="Damon W."/>
            <person name="Desjardin D."/>
            <person name="Finy P."/>
            <person name="Geml J."/>
            <person name="Haridas S."/>
            <person name="Hughes K."/>
            <person name="Justo A."/>
            <person name="Karasinski D."/>
            <person name="Kautmanova I."/>
            <person name="Kiss B."/>
            <person name="Kocsube S."/>
            <person name="Kotiranta H."/>
            <person name="LaButti K.M."/>
            <person name="Lechner B.E."/>
            <person name="Liimatainen K."/>
            <person name="Lipzen A."/>
            <person name="Lukacs Z."/>
            <person name="Mihaltcheva S."/>
            <person name="Morgado L.N."/>
            <person name="Niskanen T."/>
            <person name="Noordeloos M.E."/>
            <person name="Ohm R.A."/>
            <person name="Ortiz-Santana B."/>
            <person name="Ovrebo C."/>
            <person name="Racz N."/>
            <person name="Riley R."/>
            <person name="Savchenko A."/>
            <person name="Shiryaev A."/>
            <person name="Soop K."/>
            <person name="Spirin V."/>
            <person name="Szebenyi C."/>
            <person name="Tomsovsky M."/>
            <person name="Tulloss R.E."/>
            <person name="Uehling J."/>
            <person name="Grigoriev I.V."/>
            <person name="Vagvolgyi C."/>
            <person name="Papp T."/>
            <person name="Martin F.M."/>
            <person name="Miettinen O."/>
            <person name="Hibbett D.S."/>
            <person name="Nagy L.G."/>
        </authorList>
    </citation>
    <scope>NUCLEOTIDE SEQUENCE [LARGE SCALE GENOMIC DNA]</scope>
    <source>
        <strain evidence="1 2">CBS 962.96</strain>
    </source>
</reference>
<protein>
    <submittedName>
        <fullName evidence="1">Uncharacterized protein</fullName>
    </submittedName>
</protein>
<accession>A0A4S8LIY7</accession>
<organism evidence="1 2">
    <name type="scientific">Dendrothele bispora (strain CBS 962.96)</name>
    <dbReference type="NCBI Taxonomy" id="1314807"/>
    <lineage>
        <taxon>Eukaryota</taxon>
        <taxon>Fungi</taxon>
        <taxon>Dikarya</taxon>
        <taxon>Basidiomycota</taxon>
        <taxon>Agaricomycotina</taxon>
        <taxon>Agaricomycetes</taxon>
        <taxon>Agaricomycetidae</taxon>
        <taxon>Agaricales</taxon>
        <taxon>Agaricales incertae sedis</taxon>
        <taxon>Dendrothele</taxon>
    </lineage>
</organism>
<evidence type="ECO:0000313" key="2">
    <source>
        <dbReference type="Proteomes" id="UP000297245"/>
    </source>
</evidence>
<sequence>MSGSYVPVPRPSFSLLILSVERKPVCGLVVATLDNGQRWFLRITRLCGEREDEFGMKKTKPWHRRGLVHSIYRRGQTALSGRTSSTTKIVIRLRTYTQNKNITHLPELDLDFRTHWPLTGLAARQRLTNDRGKPFHTSALIPSDKGPIIFVTGSVIRLQCSPRQTLCINAEPFCVGELMYTAKDISRSSRSCRADQMIERFKKDAGT</sequence>
<dbReference type="AlphaFoldDB" id="A0A4S8LIY7"/>
<gene>
    <name evidence="1" type="ORF">K435DRAFT_802993</name>
</gene>
<dbReference type="EMBL" id="ML179381">
    <property type="protein sequence ID" value="THU89112.1"/>
    <property type="molecule type" value="Genomic_DNA"/>
</dbReference>